<dbReference type="Pfam" id="PF03472">
    <property type="entry name" value="Autoind_bind"/>
    <property type="match status" value="1"/>
</dbReference>
<name>A0A7Z0HWK0_9RHOB</name>
<dbReference type="Proteomes" id="UP000529417">
    <property type="component" value="Unassembled WGS sequence"/>
</dbReference>
<proteinExistence type="predicted"/>
<dbReference type="EMBL" id="JACBXS010000002">
    <property type="protein sequence ID" value="NYS23643.1"/>
    <property type="molecule type" value="Genomic_DNA"/>
</dbReference>
<dbReference type="AlphaFoldDB" id="A0A7Z0HWK0"/>
<dbReference type="InterPro" id="IPR000792">
    <property type="entry name" value="Tscrpt_reg_LuxR_C"/>
</dbReference>
<protein>
    <submittedName>
        <fullName evidence="5">LuxR family transcriptional regulator</fullName>
    </submittedName>
</protein>
<dbReference type="InterPro" id="IPR036388">
    <property type="entry name" value="WH-like_DNA-bd_sf"/>
</dbReference>
<feature type="domain" description="HTH luxR-type" evidence="4">
    <location>
        <begin position="163"/>
        <end position="228"/>
    </location>
</feature>
<dbReference type="GO" id="GO:0003677">
    <property type="term" value="F:DNA binding"/>
    <property type="evidence" value="ECO:0007669"/>
    <property type="project" value="UniProtKB-KW"/>
</dbReference>
<dbReference type="InterPro" id="IPR005143">
    <property type="entry name" value="TF_LuxR_autoind-bd_dom"/>
</dbReference>
<dbReference type="Gene3D" id="1.10.10.10">
    <property type="entry name" value="Winged helix-like DNA-binding domain superfamily/Winged helix DNA-binding domain"/>
    <property type="match status" value="1"/>
</dbReference>
<dbReference type="SMART" id="SM00421">
    <property type="entry name" value="HTH_LUXR"/>
    <property type="match status" value="1"/>
</dbReference>
<dbReference type="PANTHER" id="PTHR44688:SF16">
    <property type="entry name" value="DNA-BINDING TRANSCRIPTIONAL ACTIVATOR DEVR_DOSR"/>
    <property type="match status" value="1"/>
</dbReference>
<evidence type="ECO:0000256" key="2">
    <source>
        <dbReference type="ARBA" id="ARBA00023125"/>
    </source>
</evidence>
<organism evidence="5 6">
    <name type="scientific">Rhabdonatronobacter sediminivivens</name>
    <dbReference type="NCBI Taxonomy" id="2743469"/>
    <lineage>
        <taxon>Bacteria</taxon>
        <taxon>Pseudomonadati</taxon>
        <taxon>Pseudomonadota</taxon>
        <taxon>Alphaproteobacteria</taxon>
        <taxon>Rhodobacterales</taxon>
        <taxon>Paracoccaceae</taxon>
        <taxon>Rhabdonatronobacter</taxon>
    </lineage>
</organism>
<keyword evidence="1" id="KW-0805">Transcription regulation</keyword>
<sequence>MRLFDLSSVPQDEAPVTGFLDQLCHRFEFEYAAYAGFNSMDGSVHGFVNYPDAWKEHYSKSQFEGIDPTLRMAARSVAPVDWSRLEHDRDFATVFKSARDFGISDRGLTIPIRGPYGDLGMLSVTRDCTPAEWRSLKRKVMVDLQGVAAHVHDAVMRSGLVMRAVRVPSLSSREREILQWIAAGKTQQDVSDILSISHRTVEVHMRSAREKLHALTTPQAVARAIAMRIIQPL</sequence>
<dbReference type="SUPFAM" id="SSF75516">
    <property type="entry name" value="Pheromone-binding domain of LuxR-like quorum-sensing transcription factors"/>
    <property type="match status" value="1"/>
</dbReference>
<evidence type="ECO:0000256" key="3">
    <source>
        <dbReference type="ARBA" id="ARBA00023163"/>
    </source>
</evidence>
<dbReference type="InterPro" id="IPR036693">
    <property type="entry name" value="TF_LuxR_autoind-bd_dom_sf"/>
</dbReference>
<gene>
    <name evidence="5" type="ORF">HUK65_01465</name>
</gene>
<evidence type="ECO:0000259" key="4">
    <source>
        <dbReference type="PROSITE" id="PS50043"/>
    </source>
</evidence>
<dbReference type="GO" id="GO:0006355">
    <property type="term" value="P:regulation of DNA-templated transcription"/>
    <property type="evidence" value="ECO:0007669"/>
    <property type="project" value="InterPro"/>
</dbReference>
<dbReference type="RefSeq" id="WP_179904407.1">
    <property type="nucleotide sequence ID" value="NZ_JACBXS010000002.1"/>
</dbReference>
<keyword evidence="6" id="KW-1185">Reference proteome</keyword>
<dbReference type="Pfam" id="PF00196">
    <property type="entry name" value="GerE"/>
    <property type="match status" value="1"/>
</dbReference>
<dbReference type="InterPro" id="IPR016032">
    <property type="entry name" value="Sig_transdc_resp-reg_C-effctor"/>
</dbReference>
<evidence type="ECO:0000313" key="5">
    <source>
        <dbReference type="EMBL" id="NYS23643.1"/>
    </source>
</evidence>
<evidence type="ECO:0000256" key="1">
    <source>
        <dbReference type="ARBA" id="ARBA00023015"/>
    </source>
</evidence>
<accession>A0A7Z0HWK0</accession>
<keyword evidence="2" id="KW-0238">DNA-binding</keyword>
<reference evidence="5 6" key="1">
    <citation type="journal article" date="2000" name="Arch. Microbiol.">
        <title>Rhodobaca bogoriensis gen. nov. and sp. nov., an alkaliphilic purple nonsulfur bacterium from African Rift Valley soda lakes.</title>
        <authorList>
            <person name="Milford A.D."/>
            <person name="Achenbach L.A."/>
            <person name="Jung D.O."/>
            <person name="Madigan M.T."/>
        </authorList>
    </citation>
    <scope>NUCLEOTIDE SEQUENCE [LARGE SCALE GENOMIC DNA]</scope>
    <source>
        <strain evidence="5 6">2376</strain>
    </source>
</reference>
<dbReference type="Gene3D" id="3.30.450.80">
    <property type="entry name" value="Transcription factor LuxR-like, autoinducer-binding domain"/>
    <property type="match status" value="1"/>
</dbReference>
<dbReference type="CDD" id="cd06170">
    <property type="entry name" value="LuxR_C_like"/>
    <property type="match status" value="1"/>
</dbReference>
<evidence type="ECO:0000313" key="6">
    <source>
        <dbReference type="Proteomes" id="UP000529417"/>
    </source>
</evidence>
<keyword evidence="3" id="KW-0804">Transcription</keyword>
<dbReference type="PROSITE" id="PS50043">
    <property type="entry name" value="HTH_LUXR_2"/>
    <property type="match status" value="1"/>
</dbReference>
<dbReference type="PANTHER" id="PTHR44688">
    <property type="entry name" value="DNA-BINDING TRANSCRIPTIONAL ACTIVATOR DEVR_DOSR"/>
    <property type="match status" value="1"/>
</dbReference>
<dbReference type="SUPFAM" id="SSF46894">
    <property type="entry name" value="C-terminal effector domain of the bipartite response regulators"/>
    <property type="match status" value="1"/>
</dbReference>
<comment type="caution">
    <text evidence="5">The sequence shown here is derived from an EMBL/GenBank/DDBJ whole genome shotgun (WGS) entry which is preliminary data.</text>
</comment>
<dbReference type="PRINTS" id="PR00038">
    <property type="entry name" value="HTHLUXR"/>
</dbReference>